<evidence type="ECO:0000313" key="2">
    <source>
        <dbReference type="EMBL" id="CDR33720.1"/>
    </source>
</evidence>
<organism evidence="2 3">
    <name type="scientific">Candidatus Criblamydia sequanensis CRIB-18</name>
    <dbReference type="NCBI Taxonomy" id="1437425"/>
    <lineage>
        <taxon>Bacteria</taxon>
        <taxon>Pseudomonadati</taxon>
        <taxon>Chlamydiota</taxon>
        <taxon>Chlamydiia</taxon>
        <taxon>Parachlamydiales</taxon>
        <taxon>Candidatus Criblamydiaceae</taxon>
        <taxon>Candidatus Criblamydia</taxon>
    </lineage>
</organism>
<keyword evidence="3" id="KW-1185">Reference proteome</keyword>
<dbReference type="AlphaFoldDB" id="A0A090D1C4"/>
<evidence type="ECO:0000256" key="1">
    <source>
        <dbReference type="SAM" id="MobiDB-lite"/>
    </source>
</evidence>
<gene>
    <name evidence="2" type="ORF">CSEC_0892</name>
</gene>
<dbReference type="Proteomes" id="UP000031552">
    <property type="component" value="Unassembled WGS sequence"/>
</dbReference>
<feature type="region of interest" description="Disordered" evidence="1">
    <location>
        <begin position="51"/>
        <end position="74"/>
    </location>
</feature>
<reference evidence="2" key="1">
    <citation type="submission" date="2013-12" db="EMBL/GenBank/DDBJ databases">
        <authorList>
            <person name="Linke B."/>
        </authorList>
    </citation>
    <scope>NUCLEOTIDE SEQUENCE [LARGE SCALE GENOMIC DNA]</scope>
    <source>
        <strain evidence="2">CRIB-18</strain>
    </source>
</reference>
<name>A0A090D1C4_9BACT</name>
<comment type="caution">
    <text evidence="2">The sequence shown here is derived from an EMBL/GenBank/DDBJ whole genome shotgun (WGS) entry which is preliminary data.</text>
</comment>
<protein>
    <submittedName>
        <fullName evidence="2">Uncharacterized protein</fullName>
    </submittedName>
</protein>
<feature type="region of interest" description="Disordered" evidence="1">
    <location>
        <begin position="95"/>
        <end position="115"/>
    </location>
</feature>
<dbReference type="EMBL" id="CCEJ010000003">
    <property type="protein sequence ID" value="CDR33720.1"/>
    <property type="molecule type" value="Genomic_DNA"/>
</dbReference>
<dbReference type="RefSeq" id="WP_041017154.1">
    <property type="nucleotide sequence ID" value="NZ_CCEJ010000003.1"/>
</dbReference>
<reference evidence="2" key="2">
    <citation type="submission" date="2014-09" db="EMBL/GenBank/DDBJ databases">
        <title>Criblamydia sequanensis harbors a mega-plasmid encoding arsenite resistance.</title>
        <authorList>
            <person name="Bertelli C."/>
            <person name="Goesmann A."/>
            <person name="Greub G."/>
        </authorList>
    </citation>
    <scope>NUCLEOTIDE SEQUENCE [LARGE SCALE GENOMIC DNA]</scope>
    <source>
        <strain evidence="2">CRIB-18</strain>
    </source>
</reference>
<sequence length="115" mass="13435">MGVERAEESRQVGKVRRKIEKQIKKEKEQINKDSLKQTKLVIEKWLNRQPDRIETGAEASNKKFNENKNPEEPKSLYVQDLLKKLKEEYTREAAGLRGRVTAHESPDFLKAKDES</sequence>
<feature type="compositionally biased region" description="Basic and acidic residues" evidence="1">
    <location>
        <begin position="101"/>
        <end position="115"/>
    </location>
</feature>
<evidence type="ECO:0000313" key="3">
    <source>
        <dbReference type="Proteomes" id="UP000031552"/>
    </source>
</evidence>
<proteinExistence type="predicted"/>
<accession>A0A090D1C4</accession>